<feature type="binding site" evidence="3">
    <location>
        <position position="260"/>
    </location>
    <ligand>
        <name>substrate</name>
    </ligand>
</feature>
<keyword evidence="4" id="KW-0378">Hydrolase</keyword>
<dbReference type="EMBL" id="WMFA01000003">
    <property type="protein sequence ID" value="MYL71310.1"/>
    <property type="molecule type" value="Genomic_DNA"/>
</dbReference>
<sequence>MRVGFRVDASTKGGTGHVMRCLTLAGELRTLGAEVFFMCRRRPGDLVDFIQESGYRVYEMTGAYNVSWKEDAVRTIHILENIGSAEWLVVDHYGLDARWEKAVGHHIKKLMVIDDLANRPHDCDLLLDQNLYRNMEQRYKGLVPERTKLLLGPAFTLLREEFLQSTCNRKWDGNVRRILVSFGGSDPTNETLKTLKAIEKLNVPLMVDIVIGSSHSCRQDIARFCERKEGMQLHVQTKEMARLMEHADLAVGAGGSSVWERCYMDLPSLIIETAANQREVISTLQEKGVVFYLGKSEEVDVNLLSQHLQRFIAEPDLIKKALETGKHLMKDHKPYGVSRLMMGDGSDG</sequence>
<reference evidence="4 5" key="1">
    <citation type="submission" date="2019-11" db="EMBL/GenBank/DDBJ databases">
        <title>Genome sequences of 17 halophilic strains isolated from different environments.</title>
        <authorList>
            <person name="Furrow R.E."/>
        </authorList>
    </citation>
    <scope>NUCLEOTIDE SEQUENCE [LARGE SCALE GENOMIC DNA]</scope>
    <source>
        <strain evidence="4 5">SL-4</strain>
    </source>
</reference>
<dbReference type="GeneID" id="78007453"/>
<feature type="active site" description="Proton acceptor" evidence="2">
    <location>
        <position position="17"/>
    </location>
</feature>
<evidence type="ECO:0000256" key="1">
    <source>
        <dbReference type="ARBA" id="ARBA00023136"/>
    </source>
</evidence>
<dbReference type="EC" id="3.6.1.57" evidence="4"/>
<dbReference type="GO" id="GO:0016787">
    <property type="term" value="F:hydrolase activity"/>
    <property type="evidence" value="ECO:0007669"/>
    <property type="project" value="UniProtKB-KW"/>
</dbReference>
<dbReference type="NCBIfam" id="TIGR03590">
    <property type="entry name" value="PseG"/>
    <property type="match status" value="1"/>
</dbReference>
<dbReference type="Proteomes" id="UP000450457">
    <property type="component" value="Unassembled WGS sequence"/>
</dbReference>
<keyword evidence="1" id="KW-0472">Membrane</keyword>
<dbReference type="AlphaFoldDB" id="A0A845FBJ8"/>
<dbReference type="OrthoDB" id="9805604at2"/>
<evidence type="ECO:0000256" key="3">
    <source>
        <dbReference type="PIRSR" id="PIRSR620023-2"/>
    </source>
</evidence>
<dbReference type="PANTHER" id="PTHR21015">
    <property type="entry name" value="UDP-N-ACETYLGLUCOSAMINE--N-ACETYLMURAMYL-(PENTAPEPTIDE) PYROPHOSPHORYL-UNDECAPRENOL N-ACETYLGLUCOSAMINE TRANSFERASE 1"/>
    <property type="match status" value="1"/>
</dbReference>
<dbReference type="SUPFAM" id="SSF53756">
    <property type="entry name" value="UDP-Glycosyltransferase/glycogen phosphorylase"/>
    <property type="match status" value="1"/>
</dbReference>
<gene>
    <name evidence="4" type="primary">pseG</name>
    <name evidence="4" type="ORF">GLW00_10615</name>
</gene>
<name>A0A845FBJ8_9BACI</name>
<dbReference type="InterPro" id="IPR020023">
    <property type="entry name" value="PseG"/>
</dbReference>
<evidence type="ECO:0000313" key="5">
    <source>
        <dbReference type="Proteomes" id="UP000450457"/>
    </source>
</evidence>
<dbReference type="PANTHER" id="PTHR21015:SF22">
    <property type="entry name" value="GLYCOSYLTRANSFERASE"/>
    <property type="match status" value="1"/>
</dbReference>
<dbReference type="RefSeq" id="WP_160913864.1">
    <property type="nucleotide sequence ID" value="NZ_WMFA01000003.1"/>
</dbReference>
<comment type="caution">
    <text evidence="4">The sequence shown here is derived from an EMBL/GenBank/DDBJ whole genome shotgun (WGS) entry which is preliminary data.</text>
</comment>
<protein>
    <submittedName>
        <fullName evidence="4">UDP-2,4-diacetamido-2,4, 6-trideoxy-beta-L-altropyranose hydrolase</fullName>
        <ecNumber evidence="4">3.6.1.57</ecNumber>
    </submittedName>
</protein>
<feature type="binding site" evidence="3">
    <location>
        <position position="159"/>
    </location>
    <ligand>
        <name>substrate</name>
    </ligand>
</feature>
<proteinExistence type="predicted"/>
<accession>A0A845FBJ8</accession>
<dbReference type="Gene3D" id="3.40.50.11190">
    <property type="match status" value="1"/>
</dbReference>
<dbReference type="GO" id="GO:0016757">
    <property type="term" value="F:glycosyltransferase activity"/>
    <property type="evidence" value="ECO:0007669"/>
    <property type="project" value="TreeGrafter"/>
</dbReference>
<dbReference type="Gene3D" id="3.40.50.2000">
    <property type="entry name" value="Glycogen Phosphorylase B"/>
    <property type="match status" value="1"/>
</dbReference>
<evidence type="ECO:0000313" key="4">
    <source>
        <dbReference type="EMBL" id="MYL71310.1"/>
    </source>
</evidence>
<organism evidence="4 5">
    <name type="scientific">Halobacillus litoralis</name>
    <dbReference type="NCBI Taxonomy" id="45668"/>
    <lineage>
        <taxon>Bacteria</taxon>
        <taxon>Bacillati</taxon>
        <taxon>Bacillota</taxon>
        <taxon>Bacilli</taxon>
        <taxon>Bacillales</taxon>
        <taxon>Bacillaceae</taxon>
        <taxon>Halobacillus</taxon>
    </lineage>
</organism>
<evidence type="ECO:0000256" key="2">
    <source>
        <dbReference type="PIRSR" id="PIRSR620023-1"/>
    </source>
</evidence>